<accession>X0UX17</accession>
<dbReference type="InterPro" id="IPR037171">
    <property type="entry name" value="NagB/RpiA_transferase-like"/>
</dbReference>
<organism evidence="2">
    <name type="scientific">marine sediment metagenome</name>
    <dbReference type="NCBI Taxonomy" id="412755"/>
    <lineage>
        <taxon>unclassified sequences</taxon>
        <taxon>metagenomes</taxon>
        <taxon>ecological metagenomes</taxon>
    </lineage>
</organism>
<sequence>AVTTHTTKAGKPKIVSRCTEPLTAPECVGLIVSDVAVIEVTSSGLVLREVAPGWSAEDVQALTEPRLAIPPDLKELDLA</sequence>
<dbReference type="PANTHER" id="PTHR13707:SF60">
    <property type="entry name" value="ACETATE COA-TRANSFERASE SUBUNIT ALPHA"/>
    <property type="match status" value="1"/>
</dbReference>
<dbReference type="Gene3D" id="3.40.1080.10">
    <property type="entry name" value="Glutaconate Coenzyme A-transferase"/>
    <property type="match status" value="1"/>
</dbReference>
<name>X0UX17_9ZZZZ</name>
<feature type="non-terminal residue" evidence="2">
    <location>
        <position position="1"/>
    </location>
</feature>
<dbReference type="AlphaFoldDB" id="X0UX17"/>
<reference evidence="2" key="1">
    <citation type="journal article" date="2014" name="Front. Microbiol.">
        <title>High frequency of phylogenetically diverse reductive dehalogenase-homologous genes in deep subseafloor sedimentary metagenomes.</title>
        <authorList>
            <person name="Kawai M."/>
            <person name="Futagami T."/>
            <person name="Toyoda A."/>
            <person name="Takaki Y."/>
            <person name="Nishi S."/>
            <person name="Hori S."/>
            <person name="Arai W."/>
            <person name="Tsubouchi T."/>
            <person name="Morono Y."/>
            <person name="Uchiyama I."/>
            <person name="Ito T."/>
            <person name="Fujiyama A."/>
            <person name="Inagaki F."/>
            <person name="Takami H."/>
        </authorList>
    </citation>
    <scope>NUCLEOTIDE SEQUENCE</scope>
    <source>
        <strain evidence="2">Expedition CK06-06</strain>
    </source>
</reference>
<gene>
    <name evidence="2" type="ORF">S01H1_25877</name>
</gene>
<evidence type="ECO:0000313" key="2">
    <source>
        <dbReference type="EMBL" id="GAF92955.1"/>
    </source>
</evidence>
<dbReference type="SUPFAM" id="SSF100950">
    <property type="entry name" value="NagB/RpiA/CoA transferase-like"/>
    <property type="match status" value="1"/>
</dbReference>
<dbReference type="InterPro" id="IPR004165">
    <property type="entry name" value="CoA_trans_fam_I"/>
</dbReference>
<dbReference type="PANTHER" id="PTHR13707">
    <property type="entry name" value="KETOACID-COENZYME A TRANSFERASE"/>
    <property type="match status" value="1"/>
</dbReference>
<proteinExistence type="predicted"/>
<comment type="caution">
    <text evidence="2">The sequence shown here is derived from an EMBL/GenBank/DDBJ whole genome shotgun (WGS) entry which is preliminary data.</text>
</comment>
<evidence type="ECO:0000256" key="1">
    <source>
        <dbReference type="ARBA" id="ARBA00022679"/>
    </source>
</evidence>
<keyword evidence="1" id="KW-0808">Transferase</keyword>
<dbReference type="GO" id="GO:0008410">
    <property type="term" value="F:CoA-transferase activity"/>
    <property type="evidence" value="ECO:0007669"/>
    <property type="project" value="InterPro"/>
</dbReference>
<dbReference type="EMBL" id="BARS01015661">
    <property type="protein sequence ID" value="GAF92955.1"/>
    <property type="molecule type" value="Genomic_DNA"/>
</dbReference>
<evidence type="ECO:0008006" key="3">
    <source>
        <dbReference type="Google" id="ProtNLM"/>
    </source>
</evidence>
<protein>
    <recommendedName>
        <fullName evidence="3">Succinyl-CoA--3-ketoacid-CoA transferase</fullName>
    </recommendedName>
</protein>